<evidence type="ECO:0000256" key="1">
    <source>
        <dbReference type="SAM" id="MobiDB-lite"/>
    </source>
</evidence>
<evidence type="ECO:0000313" key="3">
    <source>
        <dbReference type="EMBL" id="AMN46027.1"/>
    </source>
</evidence>
<dbReference type="AlphaFoldDB" id="A0A127F6K9"/>
<sequence length="584" mass="66726">MSTQAMSYSGVSPGASPAPRALDRGAAPSTASTVVSAITTQSRAPARSHSQSAYRRAICSHGENWMARRELTVQRYEEIKRRLAEGRSVREIASALSCSRRLVREIRDGVRVTHAIAASPDPLWMSQLDWPVIIHDLGLGHPLKFIWEEKAQTLTTYSNFWKQFYRKFPQCRNASVTARTFEPGERVEVDYAGDPIEWYDIKTGEIHKAYVFVSGLGFSQLLFAWAAEDMKSRNWIASHRRMYAYYNGVPHVTVPDCLRQGVVKCHLYDPDLNENYAHMAAHFSTAIVPARVRRPKDKAIVEGLVKILGRYFRFRFRHSRFTCIAEINRALMVCVERINDQRHRRFGVSRRERFETIERAALKALPTAEYDGGEWKEAKLHPDCFLAVEGDYYSAPHIHRHKTLRIKLTDNQVEIFLNLERLAVHPRCRMKSGQRIKIKEHFPPNSDAYYESTPQRLLSQSRFIHADLHALFIELFNDDVFAHIRRAMGLVSACTKEINLVGHELASVRIAAAIAAMRRYNRIRVPYFKELLAQARKQSMNSQPERDIVRKPGNPMLRYVGGAALQAADKPSLSSTAAQENLPL</sequence>
<dbReference type="OrthoDB" id="2065409at2"/>
<dbReference type="InterPro" id="IPR001584">
    <property type="entry name" value="Integrase_cat-core"/>
</dbReference>
<feature type="domain" description="Integrase catalytic" evidence="2">
    <location>
        <begin position="179"/>
        <end position="358"/>
    </location>
</feature>
<dbReference type="PANTHER" id="PTHR35004">
    <property type="entry name" value="TRANSPOSASE RV3428C-RELATED"/>
    <property type="match status" value="1"/>
</dbReference>
<feature type="region of interest" description="Disordered" evidence="1">
    <location>
        <begin position="1"/>
        <end position="28"/>
    </location>
</feature>
<dbReference type="GO" id="GO:0015074">
    <property type="term" value="P:DNA integration"/>
    <property type="evidence" value="ECO:0007669"/>
    <property type="project" value="InterPro"/>
</dbReference>
<proteinExistence type="predicted"/>
<dbReference type="InterPro" id="IPR054353">
    <property type="entry name" value="IstA-like_C"/>
</dbReference>
<evidence type="ECO:0000259" key="2">
    <source>
        <dbReference type="PROSITE" id="PS50994"/>
    </source>
</evidence>
<keyword evidence="4" id="KW-1185">Reference proteome</keyword>
<organism evidence="3 4">
    <name type="scientific">Steroidobacter denitrificans</name>
    <dbReference type="NCBI Taxonomy" id="465721"/>
    <lineage>
        <taxon>Bacteria</taxon>
        <taxon>Pseudomonadati</taxon>
        <taxon>Pseudomonadota</taxon>
        <taxon>Gammaproteobacteria</taxon>
        <taxon>Steroidobacterales</taxon>
        <taxon>Steroidobacteraceae</taxon>
        <taxon>Steroidobacter</taxon>
    </lineage>
</organism>
<accession>A0A127F6K9</accession>
<name>A0A127F6K9_STEDE</name>
<dbReference type="Pfam" id="PF22483">
    <property type="entry name" value="Mu-transpos_C_2"/>
    <property type="match status" value="1"/>
</dbReference>
<dbReference type="STRING" id="465721.ACG33_02655"/>
<dbReference type="NCBIfam" id="NF033546">
    <property type="entry name" value="transpos_IS21"/>
    <property type="match status" value="1"/>
</dbReference>
<dbReference type="PANTHER" id="PTHR35004:SF8">
    <property type="entry name" value="TRANSPOSASE RV3428C-RELATED"/>
    <property type="match status" value="1"/>
</dbReference>
<dbReference type="KEGG" id="sdf:ACG33_02655"/>
<dbReference type="PROSITE" id="PS50994">
    <property type="entry name" value="INTEGRASE"/>
    <property type="match status" value="1"/>
</dbReference>
<feature type="compositionally biased region" description="Polar residues" evidence="1">
    <location>
        <begin position="1"/>
        <end position="10"/>
    </location>
</feature>
<protein>
    <submittedName>
        <fullName evidence="3">IS21 family transposase, core domain</fullName>
    </submittedName>
</protein>
<gene>
    <name evidence="3" type="ORF">ACG33_02655</name>
</gene>
<dbReference type="EMBL" id="CP011971">
    <property type="protein sequence ID" value="AMN46027.1"/>
    <property type="molecule type" value="Genomic_DNA"/>
</dbReference>
<evidence type="ECO:0000313" key="4">
    <source>
        <dbReference type="Proteomes" id="UP000070250"/>
    </source>
</evidence>
<reference evidence="3 4" key="1">
    <citation type="submission" date="2015-06" db="EMBL/GenBank/DDBJ databases">
        <title>A Comprehensive Approach to Explore the Metabolic and Phylogenetic Diversity of Bacterial Steroid Degradation in the Environment: Testosterone as an Example.</title>
        <authorList>
            <person name="Yang F.-C."/>
            <person name="Chen Y.-L."/>
            <person name="Yu C.-P."/>
            <person name="Tang S.-L."/>
            <person name="Wang P.-H."/>
            <person name="Ismail W."/>
            <person name="Wang C.-H."/>
            <person name="Yang C.-Y."/>
            <person name="Chiang Y.-R."/>
        </authorList>
    </citation>
    <scope>NUCLEOTIDE SEQUENCE [LARGE SCALE GENOMIC DNA]</scope>
    <source>
        <strain evidence="3 4">DSM 18526</strain>
    </source>
</reference>
<dbReference type="Proteomes" id="UP000070250">
    <property type="component" value="Chromosome"/>
</dbReference>